<evidence type="ECO:0000313" key="2">
    <source>
        <dbReference type="Proteomes" id="UP001219525"/>
    </source>
</evidence>
<evidence type="ECO:0000313" key="1">
    <source>
        <dbReference type="EMBL" id="KAJ7222552.1"/>
    </source>
</evidence>
<reference evidence="1" key="1">
    <citation type="submission" date="2023-03" db="EMBL/GenBank/DDBJ databases">
        <title>Massive genome expansion in bonnet fungi (Mycena s.s.) driven by repeated elements and novel gene families across ecological guilds.</title>
        <authorList>
            <consortium name="Lawrence Berkeley National Laboratory"/>
            <person name="Harder C.B."/>
            <person name="Miyauchi S."/>
            <person name="Viragh M."/>
            <person name="Kuo A."/>
            <person name="Thoen E."/>
            <person name="Andreopoulos B."/>
            <person name="Lu D."/>
            <person name="Skrede I."/>
            <person name="Drula E."/>
            <person name="Henrissat B."/>
            <person name="Morin E."/>
            <person name="Kohler A."/>
            <person name="Barry K."/>
            <person name="LaButti K."/>
            <person name="Morin E."/>
            <person name="Salamov A."/>
            <person name="Lipzen A."/>
            <person name="Mereny Z."/>
            <person name="Hegedus B."/>
            <person name="Baldrian P."/>
            <person name="Stursova M."/>
            <person name="Weitz H."/>
            <person name="Taylor A."/>
            <person name="Grigoriev I.V."/>
            <person name="Nagy L.G."/>
            <person name="Martin F."/>
            <person name="Kauserud H."/>
        </authorList>
    </citation>
    <scope>NUCLEOTIDE SEQUENCE</scope>
    <source>
        <strain evidence="1">9144</strain>
    </source>
</reference>
<keyword evidence="2" id="KW-1185">Reference proteome</keyword>
<comment type="caution">
    <text evidence="1">The sequence shown here is derived from an EMBL/GenBank/DDBJ whole genome shotgun (WGS) entry which is preliminary data.</text>
</comment>
<gene>
    <name evidence="1" type="ORF">GGX14DRAFT_388340</name>
</gene>
<dbReference type="AlphaFoldDB" id="A0AAD7E1N5"/>
<sequence length="190" mass="21382">MASTWYKLLVCYESMSEDARKKVVFLPISKEDERLDAADRDSEEATGGWTAVRGFIHTDLLSMDPEFIEFKTWACLLEDVVEFVYVFCTFSTKMKLLHSQQLEHRCNWYKSDFHTNPRKKLLASDRLLDCSEDLPGIASDPCPWPREQVQMRPQLPGGSAETAHAYMAFCRARAEGSVSGGQMGAEGGAG</sequence>
<name>A0AAD7E1N5_9AGAR</name>
<proteinExistence type="predicted"/>
<organism evidence="1 2">
    <name type="scientific">Mycena pura</name>
    <dbReference type="NCBI Taxonomy" id="153505"/>
    <lineage>
        <taxon>Eukaryota</taxon>
        <taxon>Fungi</taxon>
        <taxon>Dikarya</taxon>
        <taxon>Basidiomycota</taxon>
        <taxon>Agaricomycotina</taxon>
        <taxon>Agaricomycetes</taxon>
        <taxon>Agaricomycetidae</taxon>
        <taxon>Agaricales</taxon>
        <taxon>Marasmiineae</taxon>
        <taxon>Mycenaceae</taxon>
        <taxon>Mycena</taxon>
    </lineage>
</organism>
<accession>A0AAD7E1N5</accession>
<protein>
    <submittedName>
        <fullName evidence="1">Uncharacterized protein</fullName>
    </submittedName>
</protein>
<dbReference type="Proteomes" id="UP001219525">
    <property type="component" value="Unassembled WGS sequence"/>
</dbReference>
<dbReference type="EMBL" id="JARJCW010000007">
    <property type="protein sequence ID" value="KAJ7222552.1"/>
    <property type="molecule type" value="Genomic_DNA"/>
</dbReference>